<evidence type="ECO:0000313" key="1">
    <source>
        <dbReference type="EMBL" id="KAH1046525.1"/>
    </source>
</evidence>
<keyword evidence="2" id="KW-1185">Reference proteome</keyword>
<proteinExistence type="predicted"/>
<dbReference type="EMBL" id="JAIQCV010000011">
    <property type="protein sequence ID" value="KAH1046525.1"/>
    <property type="molecule type" value="Genomic_DNA"/>
</dbReference>
<accession>A0A9D3UJN8</accession>
<dbReference type="OrthoDB" id="10442914at2759"/>
<evidence type="ECO:0000313" key="2">
    <source>
        <dbReference type="Proteomes" id="UP000828251"/>
    </source>
</evidence>
<dbReference type="AlphaFoldDB" id="A0A9D3UJN8"/>
<reference evidence="1 2" key="1">
    <citation type="journal article" date="2021" name="Plant Biotechnol. J.">
        <title>Multi-omics assisted identification of the key and species-specific regulatory components of drought-tolerant mechanisms in Gossypium stocksii.</title>
        <authorList>
            <person name="Yu D."/>
            <person name="Ke L."/>
            <person name="Zhang D."/>
            <person name="Wu Y."/>
            <person name="Sun Y."/>
            <person name="Mei J."/>
            <person name="Sun J."/>
            <person name="Sun Y."/>
        </authorList>
    </citation>
    <scope>NUCLEOTIDE SEQUENCE [LARGE SCALE GENOMIC DNA]</scope>
    <source>
        <strain evidence="2">cv. E1</strain>
        <tissue evidence="1">Leaf</tissue>
    </source>
</reference>
<protein>
    <submittedName>
        <fullName evidence="1">Uncharacterized protein</fullName>
    </submittedName>
</protein>
<sequence length="112" mass="12159">MYDYGGGEPSDGYANGGVLASKLVLNRDVSSPFVVEALAWEEVYLEGGVPDYAVGTLEVDRRKMLLNDSRIMEEDGEIGENRDGKVRFLLGTATGGMTEMKDQESTMGDSLD</sequence>
<organism evidence="1 2">
    <name type="scientific">Gossypium stocksii</name>
    <dbReference type="NCBI Taxonomy" id="47602"/>
    <lineage>
        <taxon>Eukaryota</taxon>
        <taxon>Viridiplantae</taxon>
        <taxon>Streptophyta</taxon>
        <taxon>Embryophyta</taxon>
        <taxon>Tracheophyta</taxon>
        <taxon>Spermatophyta</taxon>
        <taxon>Magnoliopsida</taxon>
        <taxon>eudicotyledons</taxon>
        <taxon>Gunneridae</taxon>
        <taxon>Pentapetalae</taxon>
        <taxon>rosids</taxon>
        <taxon>malvids</taxon>
        <taxon>Malvales</taxon>
        <taxon>Malvaceae</taxon>
        <taxon>Malvoideae</taxon>
        <taxon>Gossypium</taxon>
    </lineage>
</organism>
<name>A0A9D3UJN8_9ROSI</name>
<dbReference type="Proteomes" id="UP000828251">
    <property type="component" value="Unassembled WGS sequence"/>
</dbReference>
<gene>
    <name evidence="1" type="ORF">J1N35_037309</name>
</gene>
<comment type="caution">
    <text evidence="1">The sequence shown here is derived from an EMBL/GenBank/DDBJ whole genome shotgun (WGS) entry which is preliminary data.</text>
</comment>